<accession>A0AAD3WU16</accession>
<name>A0AAD3WU16_PHODD</name>
<dbReference type="AlphaFoldDB" id="A0AAD3WU16"/>
<reference evidence="1 2" key="1">
    <citation type="submission" date="2019-09" db="EMBL/GenBank/DDBJ databases">
        <title>Photobacterium damselae subsp. damselae CDC-2227-81, a human clinical isolate.</title>
        <authorList>
            <person name="Osorio C.R."/>
        </authorList>
    </citation>
    <scope>NUCLEOTIDE SEQUENCE [LARGE SCALE GENOMIC DNA]</scope>
    <source>
        <strain evidence="1 2">CDC-2227-81</strain>
    </source>
</reference>
<dbReference type="RefSeq" id="WP_151183002.1">
    <property type="nucleotide sequence ID" value="NZ_VZUQ01000073.1"/>
</dbReference>
<gene>
    <name evidence="1" type="ORF">F6450_14500</name>
</gene>
<comment type="caution">
    <text evidence="1">The sequence shown here is derived from an EMBL/GenBank/DDBJ whole genome shotgun (WGS) entry which is preliminary data.</text>
</comment>
<evidence type="ECO:0000313" key="2">
    <source>
        <dbReference type="Proteomes" id="UP000480943"/>
    </source>
</evidence>
<proteinExistence type="predicted"/>
<organism evidence="1 2">
    <name type="scientific">Photobacterium damselae subsp. damselae</name>
    <name type="common">Listonella damsela</name>
    <dbReference type="NCBI Taxonomy" id="85581"/>
    <lineage>
        <taxon>Bacteria</taxon>
        <taxon>Pseudomonadati</taxon>
        <taxon>Pseudomonadota</taxon>
        <taxon>Gammaproteobacteria</taxon>
        <taxon>Vibrionales</taxon>
        <taxon>Vibrionaceae</taxon>
        <taxon>Photobacterium</taxon>
    </lineage>
</organism>
<protein>
    <submittedName>
        <fullName evidence="1">Uncharacterized protein</fullName>
    </submittedName>
</protein>
<evidence type="ECO:0000313" key="1">
    <source>
        <dbReference type="EMBL" id="KAB1178903.1"/>
    </source>
</evidence>
<dbReference type="EMBL" id="VZUQ01000073">
    <property type="protein sequence ID" value="KAB1178903.1"/>
    <property type="molecule type" value="Genomic_DNA"/>
</dbReference>
<dbReference type="Proteomes" id="UP000480943">
    <property type="component" value="Unassembled WGS sequence"/>
</dbReference>
<sequence>MRKNPSVFNALGFFYWGFSSSNIMNNGKFNNIRTWLREVRLKQGILMGIRATVKLLDMASRTLCDCLRIREII</sequence>